<dbReference type="EnsemblPlants" id="Solyc01g104915.1.1">
    <property type="protein sequence ID" value="Solyc01g104915.1.1"/>
    <property type="gene ID" value="Solyc01g104915.1"/>
</dbReference>
<keyword evidence="3" id="KW-1185">Reference proteome</keyword>
<dbReference type="AlphaFoldDB" id="A0A3Q7EQM9"/>
<evidence type="ECO:0000313" key="2">
    <source>
        <dbReference type="EnsemblPlants" id="Solyc01g104915.1.1"/>
    </source>
</evidence>
<sequence>MVKGKNGKLNKKKPLANGGSFKNDFGNREVWGKVCLQSILQYYSGFIVVRNLDYNSRNRCLTLFLTAANGYKTKISSERHDLLFSFGIFCHQFLIPKPALVLLLYKSIKQPLMPLYKIR</sequence>
<protein>
    <submittedName>
        <fullName evidence="2">Uncharacterized protein</fullName>
    </submittedName>
</protein>
<dbReference type="Gramene" id="Solyc01g104915.1.1">
    <property type="protein sequence ID" value="Solyc01g104915.1.1"/>
    <property type="gene ID" value="Solyc01g104915.1"/>
</dbReference>
<feature type="transmembrane region" description="Helical" evidence="1">
    <location>
        <begin position="82"/>
        <end position="105"/>
    </location>
</feature>
<proteinExistence type="predicted"/>
<reference evidence="2" key="1">
    <citation type="journal article" date="2012" name="Nature">
        <title>The tomato genome sequence provides insights into fleshy fruit evolution.</title>
        <authorList>
            <consortium name="Tomato Genome Consortium"/>
        </authorList>
    </citation>
    <scope>NUCLEOTIDE SEQUENCE [LARGE SCALE GENOMIC DNA]</scope>
    <source>
        <strain evidence="2">cv. Heinz 1706</strain>
    </source>
</reference>
<evidence type="ECO:0000313" key="3">
    <source>
        <dbReference type="Proteomes" id="UP000004994"/>
    </source>
</evidence>
<keyword evidence="1" id="KW-0812">Transmembrane</keyword>
<keyword evidence="1" id="KW-0472">Membrane</keyword>
<reference evidence="2" key="2">
    <citation type="submission" date="2019-01" db="UniProtKB">
        <authorList>
            <consortium name="EnsemblPlants"/>
        </authorList>
    </citation>
    <scope>IDENTIFICATION</scope>
    <source>
        <strain evidence="2">cv. Heinz 1706</strain>
    </source>
</reference>
<evidence type="ECO:0000256" key="1">
    <source>
        <dbReference type="SAM" id="Phobius"/>
    </source>
</evidence>
<keyword evidence="1" id="KW-1133">Transmembrane helix</keyword>
<organism evidence="2">
    <name type="scientific">Solanum lycopersicum</name>
    <name type="common">Tomato</name>
    <name type="synonym">Lycopersicon esculentum</name>
    <dbReference type="NCBI Taxonomy" id="4081"/>
    <lineage>
        <taxon>Eukaryota</taxon>
        <taxon>Viridiplantae</taxon>
        <taxon>Streptophyta</taxon>
        <taxon>Embryophyta</taxon>
        <taxon>Tracheophyta</taxon>
        <taxon>Spermatophyta</taxon>
        <taxon>Magnoliopsida</taxon>
        <taxon>eudicotyledons</taxon>
        <taxon>Gunneridae</taxon>
        <taxon>Pentapetalae</taxon>
        <taxon>asterids</taxon>
        <taxon>lamiids</taxon>
        <taxon>Solanales</taxon>
        <taxon>Solanaceae</taxon>
        <taxon>Solanoideae</taxon>
        <taxon>Solaneae</taxon>
        <taxon>Solanum</taxon>
        <taxon>Solanum subgen. Lycopersicon</taxon>
    </lineage>
</organism>
<dbReference type="InParanoid" id="A0A3Q7EQM9"/>
<dbReference type="Proteomes" id="UP000004994">
    <property type="component" value="Chromosome 1"/>
</dbReference>
<name>A0A3Q7EQM9_SOLLC</name>
<accession>A0A3Q7EQM9</accession>